<gene>
    <name evidence="1" type="ORF">PF66_03677</name>
</gene>
<comment type="caution">
    <text evidence="1">The sequence shown here is derived from an EMBL/GenBank/DDBJ whole genome shotgun (WGS) entry which is preliminary data.</text>
</comment>
<accession>A0A0M9GFN3</accession>
<sequence length="112" mass="12499">MSRDLNQYCFFQPSSTPFGASGGVSCLTINQPGSRLALNNLLDLISHEIRQEDNEKVHRLTFRSGQTLCIKVDANLITVRGPRISFHSDSRYPQVTYLEDPALSNSSNKLSI</sequence>
<protein>
    <submittedName>
        <fullName evidence="1">Uncharacterized protein</fullName>
    </submittedName>
</protein>
<organism evidence="1 2">
    <name type="scientific">Pseudomonas asplenii</name>
    <dbReference type="NCBI Taxonomy" id="53407"/>
    <lineage>
        <taxon>Bacteria</taxon>
        <taxon>Pseudomonadati</taxon>
        <taxon>Pseudomonadota</taxon>
        <taxon>Gammaproteobacteria</taxon>
        <taxon>Pseudomonadales</taxon>
        <taxon>Pseudomonadaceae</taxon>
        <taxon>Pseudomonas</taxon>
    </lineage>
</organism>
<dbReference type="RefSeq" id="WP_017903012.1">
    <property type="nucleotide sequence ID" value="NZ_JSYZ01000014.1"/>
</dbReference>
<dbReference type="EMBL" id="JSYZ01000014">
    <property type="protein sequence ID" value="KPA89823.1"/>
    <property type="molecule type" value="Genomic_DNA"/>
</dbReference>
<evidence type="ECO:0000313" key="1">
    <source>
        <dbReference type="EMBL" id="KPA89823.1"/>
    </source>
</evidence>
<dbReference type="PROSITE" id="PS51257">
    <property type="entry name" value="PROKAR_LIPOPROTEIN"/>
    <property type="match status" value="1"/>
</dbReference>
<dbReference type="PATRIC" id="fig|50340.43.peg.975"/>
<dbReference type="OrthoDB" id="6885743at2"/>
<dbReference type="AlphaFoldDB" id="A0A0M9GFN3"/>
<evidence type="ECO:0000313" key="2">
    <source>
        <dbReference type="Proteomes" id="UP000037931"/>
    </source>
</evidence>
<dbReference type="Proteomes" id="UP000037931">
    <property type="component" value="Unassembled WGS sequence"/>
</dbReference>
<keyword evidence="2" id="KW-1185">Reference proteome</keyword>
<name>A0A0M9GFN3_9PSED</name>
<reference evidence="1 2" key="1">
    <citation type="journal article" date="2015" name="PLoS ONE">
        <title>Rice-Infecting Pseudomonas Genomes Are Highly Accessorized and Harbor Multiple Putative Virulence Mechanisms to Cause Sheath Brown Rot.</title>
        <authorList>
            <person name="Quibod I.L."/>
            <person name="Grande G."/>
            <person name="Oreiro E.G."/>
            <person name="Borja F.N."/>
            <person name="Dossa G.S."/>
            <person name="Mauleon R."/>
            <person name="Cruz C.V."/>
            <person name="Oliva R."/>
        </authorList>
    </citation>
    <scope>NUCLEOTIDE SEQUENCE [LARGE SCALE GENOMIC DNA]</scope>
    <source>
        <strain evidence="1 2">IRRI 6609</strain>
    </source>
</reference>
<proteinExistence type="predicted"/>